<evidence type="ECO:0000313" key="2">
    <source>
        <dbReference type="EMBL" id="RPA78145.1"/>
    </source>
</evidence>
<feature type="compositionally biased region" description="Basic and acidic residues" evidence="1">
    <location>
        <begin position="130"/>
        <end position="139"/>
    </location>
</feature>
<protein>
    <submittedName>
        <fullName evidence="2">Uncharacterized protein</fullName>
    </submittedName>
</protein>
<dbReference type="Proteomes" id="UP000275078">
    <property type="component" value="Unassembled WGS sequence"/>
</dbReference>
<dbReference type="EMBL" id="ML119715">
    <property type="protein sequence ID" value="RPA78145.1"/>
    <property type="molecule type" value="Genomic_DNA"/>
</dbReference>
<dbReference type="STRING" id="1160509.A0A3N4HWF8"/>
<feature type="region of interest" description="Disordered" evidence="1">
    <location>
        <begin position="98"/>
        <end position="165"/>
    </location>
</feature>
<sequence length="165" mass="19206">MRMKFHTTHPSPFHDPRYAGHKTKPLLYTLKNNTNGLGVSPHSSQVDQWWERAFDKQLNDMKVNTDGKGITVTSKKSEMVLRATGRWISFVSAGLLRGGNMVGEDEEMKDVDGRDEGWETEPPTGTNTPVEKETKEEKKARRLRRAEKRKRKEKREERRKKRKTK</sequence>
<organism evidence="2 3">
    <name type="scientific">Ascobolus immersus RN42</name>
    <dbReference type="NCBI Taxonomy" id="1160509"/>
    <lineage>
        <taxon>Eukaryota</taxon>
        <taxon>Fungi</taxon>
        <taxon>Dikarya</taxon>
        <taxon>Ascomycota</taxon>
        <taxon>Pezizomycotina</taxon>
        <taxon>Pezizomycetes</taxon>
        <taxon>Pezizales</taxon>
        <taxon>Ascobolaceae</taxon>
        <taxon>Ascobolus</taxon>
    </lineage>
</organism>
<dbReference type="OrthoDB" id="3366546at2759"/>
<evidence type="ECO:0000313" key="3">
    <source>
        <dbReference type="Proteomes" id="UP000275078"/>
    </source>
</evidence>
<evidence type="ECO:0000256" key="1">
    <source>
        <dbReference type="SAM" id="MobiDB-lite"/>
    </source>
</evidence>
<gene>
    <name evidence="2" type="ORF">BJ508DRAFT_364020</name>
</gene>
<feature type="compositionally biased region" description="Basic residues" evidence="1">
    <location>
        <begin position="140"/>
        <end position="165"/>
    </location>
</feature>
<keyword evidence="3" id="KW-1185">Reference proteome</keyword>
<reference evidence="2 3" key="1">
    <citation type="journal article" date="2018" name="Nat. Ecol. Evol.">
        <title>Pezizomycetes genomes reveal the molecular basis of ectomycorrhizal truffle lifestyle.</title>
        <authorList>
            <person name="Murat C."/>
            <person name="Payen T."/>
            <person name="Noel B."/>
            <person name="Kuo A."/>
            <person name="Morin E."/>
            <person name="Chen J."/>
            <person name="Kohler A."/>
            <person name="Krizsan K."/>
            <person name="Balestrini R."/>
            <person name="Da Silva C."/>
            <person name="Montanini B."/>
            <person name="Hainaut M."/>
            <person name="Levati E."/>
            <person name="Barry K.W."/>
            <person name="Belfiori B."/>
            <person name="Cichocki N."/>
            <person name="Clum A."/>
            <person name="Dockter R.B."/>
            <person name="Fauchery L."/>
            <person name="Guy J."/>
            <person name="Iotti M."/>
            <person name="Le Tacon F."/>
            <person name="Lindquist E.A."/>
            <person name="Lipzen A."/>
            <person name="Malagnac F."/>
            <person name="Mello A."/>
            <person name="Molinier V."/>
            <person name="Miyauchi S."/>
            <person name="Poulain J."/>
            <person name="Riccioni C."/>
            <person name="Rubini A."/>
            <person name="Sitrit Y."/>
            <person name="Splivallo R."/>
            <person name="Traeger S."/>
            <person name="Wang M."/>
            <person name="Zifcakova L."/>
            <person name="Wipf D."/>
            <person name="Zambonelli A."/>
            <person name="Paolocci F."/>
            <person name="Nowrousian M."/>
            <person name="Ottonello S."/>
            <person name="Baldrian P."/>
            <person name="Spatafora J.W."/>
            <person name="Henrissat B."/>
            <person name="Nagy L.G."/>
            <person name="Aury J.M."/>
            <person name="Wincker P."/>
            <person name="Grigoriev I.V."/>
            <person name="Bonfante P."/>
            <person name="Martin F.M."/>
        </authorList>
    </citation>
    <scope>NUCLEOTIDE SEQUENCE [LARGE SCALE GENOMIC DNA]</scope>
    <source>
        <strain evidence="2 3">RN42</strain>
    </source>
</reference>
<proteinExistence type="predicted"/>
<accession>A0A3N4HWF8</accession>
<name>A0A3N4HWF8_ASCIM</name>
<dbReference type="AlphaFoldDB" id="A0A3N4HWF8"/>